<dbReference type="PANTHER" id="PTHR24148:SF82">
    <property type="entry name" value="HETEROKARYON INCOMPATIBILITY DOMAIN-CONTAINING PROTEIN"/>
    <property type="match status" value="1"/>
</dbReference>
<evidence type="ECO:0000313" key="2">
    <source>
        <dbReference type="EMBL" id="RWA14912.1"/>
    </source>
</evidence>
<keyword evidence="3" id="KW-1185">Reference proteome</keyword>
<dbReference type="STRING" id="363999.A0A439DKJ2"/>
<dbReference type="EMBL" id="RYZI01000002">
    <property type="protein sequence ID" value="RWA14912.1"/>
    <property type="molecule type" value="Genomic_DNA"/>
</dbReference>
<protein>
    <recommendedName>
        <fullName evidence="1">Heterokaryon incompatibility domain-containing protein</fullName>
    </recommendedName>
</protein>
<dbReference type="PANTHER" id="PTHR24148">
    <property type="entry name" value="ANKYRIN REPEAT DOMAIN-CONTAINING PROTEIN 39 HOMOLOG-RELATED"/>
    <property type="match status" value="1"/>
</dbReference>
<sequence>MTSSIYQPLQDRDEIRILELFPHGGSADTPISVRFHHVKLSQRPPFEALSYTWGDQSTQHPVIVNDSGDTVAVGSNCISALLSLRQADEPRRLWIDALCINQADIGEKGSQIPIIGNVYNSASRTVIFLQYNGSNEAFHGKGTEQPVLDDAARRELFSVDNYPWFERSWIIQETLLSFNRTVICAPFSWSWETFTGLAPSNTNMDVIRISEDYVINKSNMGGWNHVWDGQIGERMPGDMLPMAALEYLVDTRRFKCKLYNDKVYSILSLFNPPLPVLVGYEYSREEVHEHLSAALLEIGDSRFLFSTHRQSWRADWDEAPNDLGGDEMRYIGASRAMFQVRREAQWSRIQYVPGSDGNLGIIGALGFKIGTVTRISGTKLGGEEHEVKQRWDTIMTELDQPVHEKENGSWPAIHLQKRNRDNATWYRNWIPNKDTEGDEPRGNFYSSSTAFFQDRPLFACDKERVVGIGTQDLLVGDEIWYLCGLNVPVCALRRASKPERGPDSEDDRGMDAVEATMVGLCFLGVNNDMKAMGPTHKVFPDSALKLVAIS</sequence>
<dbReference type="Proteomes" id="UP000286045">
    <property type="component" value="Unassembled WGS sequence"/>
</dbReference>
<dbReference type="InterPro" id="IPR052895">
    <property type="entry name" value="HetReg/Transcr_Mod"/>
</dbReference>
<accession>A0A439DKJ2</accession>
<dbReference type="AlphaFoldDB" id="A0A439DKJ2"/>
<gene>
    <name evidence="2" type="ORF">EKO27_g127</name>
</gene>
<reference evidence="2 3" key="1">
    <citation type="submission" date="2018-12" db="EMBL/GenBank/DDBJ databases">
        <title>Draft genome sequence of Xylaria grammica IHI A82.</title>
        <authorList>
            <person name="Buettner E."/>
            <person name="Kellner H."/>
        </authorList>
    </citation>
    <scope>NUCLEOTIDE SEQUENCE [LARGE SCALE GENOMIC DNA]</scope>
    <source>
        <strain evidence="2 3">IHI A82</strain>
    </source>
</reference>
<organism evidence="2 3">
    <name type="scientific">Xylaria grammica</name>
    <dbReference type="NCBI Taxonomy" id="363999"/>
    <lineage>
        <taxon>Eukaryota</taxon>
        <taxon>Fungi</taxon>
        <taxon>Dikarya</taxon>
        <taxon>Ascomycota</taxon>
        <taxon>Pezizomycotina</taxon>
        <taxon>Sordariomycetes</taxon>
        <taxon>Xylariomycetidae</taxon>
        <taxon>Xylariales</taxon>
        <taxon>Xylariaceae</taxon>
        <taxon>Xylaria</taxon>
    </lineage>
</organism>
<feature type="domain" description="Heterokaryon incompatibility" evidence="1">
    <location>
        <begin position="46"/>
        <end position="173"/>
    </location>
</feature>
<dbReference type="InterPro" id="IPR010730">
    <property type="entry name" value="HET"/>
</dbReference>
<evidence type="ECO:0000313" key="3">
    <source>
        <dbReference type="Proteomes" id="UP000286045"/>
    </source>
</evidence>
<name>A0A439DKJ2_9PEZI</name>
<proteinExistence type="predicted"/>
<dbReference type="Pfam" id="PF06985">
    <property type="entry name" value="HET"/>
    <property type="match status" value="1"/>
</dbReference>
<evidence type="ECO:0000259" key="1">
    <source>
        <dbReference type="Pfam" id="PF06985"/>
    </source>
</evidence>
<comment type="caution">
    <text evidence="2">The sequence shown here is derived from an EMBL/GenBank/DDBJ whole genome shotgun (WGS) entry which is preliminary data.</text>
</comment>